<feature type="compositionally biased region" description="Low complexity" evidence="2">
    <location>
        <begin position="404"/>
        <end position="418"/>
    </location>
</feature>
<dbReference type="InterPro" id="IPR015943">
    <property type="entry name" value="WD40/YVTN_repeat-like_dom_sf"/>
</dbReference>
<dbReference type="Pfam" id="PF00400">
    <property type="entry name" value="WD40"/>
    <property type="match status" value="1"/>
</dbReference>
<evidence type="ECO:0000313" key="3">
    <source>
        <dbReference type="EMBL" id="TPX63632.1"/>
    </source>
</evidence>
<dbReference type="AlphaFoldDB" id="A0A507EIM3"/>
<dbReference type="PANTHER" id="PTHR10856:SF20">
    <property type="entry name" value="CORONIN-7"/>
    <property type="match status" value="1"/>
</dbReference>
<gene>
    <name evidence="3" type="ORF">CcCBS67573_g08631</name>
</gene>
<dbReference type="InterPro" id="IPR036322">
    <property type="entry name" value="WD40_repeat_dom_sf"/>
</dbReference>
<sequence length="949" mass="102225">MKNRFTFSPFRNAVLKESHRESWTVLGANANVGDDGMGVMASGGCGVVVACPGGVRVLPESTAMAQTENATHVAVRGSDIVVLGAAGLSMHGSGGIHTMPNPVAQCVSLHLHPFARSLVGLCALDAIVVADFDAQATRVRIDAPTLNAHFQSFAFSLGHAATIAASSKDNRVRLFDVRDSGKEAAVSEPHHMGVKASSIHWINDTALLTAGFSKMRDRELALWDSRSMAKPVVNYKLDTSTGRLIPLFDPDSGLLFVTGKGDSAIRTYEVSQTALTATPNNFILSQTINNAVLVSKHALNVMDCEVARLMVLASDMQTLIPISANILRKNKMDFQQDLFPDTFSDEAIMSADSWFNGDVPSRIKIKLDPRAQSGSLTEAPARPSTTFTTSTPAPAPLPVPVHPSPLSQQSSQASISRPFVPYQPVPLQAPAPITDTRVSPQSVRSSTTATEKPSDPKLEQSTPSQSSPKTAPRFSQPAQTTHSTFKYIQGTSTPHLFDLKTGNPTLPNECCFLDVNGPENLAAFPVSGGGGRICICPTSQPGRFPAKLPCIVTGSEISDFGWSTQSKKSVLYTLTDDGILRTWQLSSLEMDLSQDLTEPRDTLKVNPGKSGVLAIHPFVEGLVCVSSSDPRQLALRCWDACGKVMVWEYALMEAVLCAAFSSDGEVLVSFGKDGKVRVLDAKKGSLLEEGVGFEGVKGARVAWIPGTQYFAACGFGRANQRELKVYNSKNLTQVAVIGVEMSPSLITPYVDDSLPIIYLVGKGESYIQIFHIDIPSSESTGTTPVKLTKCATYTSPHPQLAVSFLPKSACAVRDVEIATGFRLFATGLERLSFKLPRLRKEVFQDDVFPALRLAKRVDFGAWIAGGETNAAVDWDVVDLCPEGMERLSDVKSAGTPRESQTRSSVTVAVELSEAKKKLAAMEQMKRLAMADDGKMVQDLQEGVDEDEWD</sequence>
<dbReference type="Gene3D" id="2.130.10.10">
    <property type="entry name" value="YVTN repeat-like/Quinoprotein amine dehydrogenase"/>
    <property type="match status" value="2"/>
</dbReference>
<feature type="region of interest" description="Disordered" evidence="2">
    <location>
        <begin position="370"/>
        <end position="482"/>
    </location>
</feature>
<dbReference type="STRING" id="246404.A0A507EIM3"/>
<organism evidence="3 4">
    <name type="scientific">Chytriomyces confervae</name>
    <dbReference type="NCBI Taxonomy" id="246404"/>
    <lineage>
        <taxon>Eukaryota</taxon>
        <taxon>Fungi</taxon>
        <taxon>Fungi incertae sedis</taxon>
        <taxon>Chytridiomycota</taxon>
        <taxon>Chytridiomycota incertae sedis</taxon>
        <taxon>Chytridiomycetes</taxon>
        <taxon>Chytridiales</taxon>
        <taxon>Chytriomycetaceae</taxon>
        <taxon>Chytriomyces</taxon>
    </lineage>
</organism>
<dbReference type="InterPro" id="IPR015505">
    <property type="entry name" value="Coronin"/>
</dbReference>
<feature type="compositionally biased region" description="Low complexity" evidence="2">
    <location>
        <begin position="379"/>
        <end position="392"/>
    </location>
</feature>
<dbReference type="Pfam" id="PF16300">
    <property type="entry name" value="WD40_4"/>
    <property type="match status" value="2"/>
</dbReference>
<dbReference type="OrthoDB" id="347435at2759"/>
<feature type="compositionally biased region" description="Pro residues" evidence="2">
    <location>
        <begin position="393"/>
        <end position="403"/>
    </location>
</feature>
<dbReference type="SUPFAM" id="SSF50978">
    <property type="entry name" value="WD40 repeat-like"/>
    <property type="match status" value="2"/>
</dbReference>
<comment type="similarity">
    <text evidence="1">Belongs to the WD repeat coronin family.</text>
</comment>
<evidence type="ECO:0000256" key="1">
    <source>
        <dbReference type="ARBA" id="ARBA00009482"/>
    </source>
</evidence>
<proteinExistence type="inferred from homology"/>
<feature type="compositionally biased region" description="Polar residues" evidence="2">
    <location>
        <begin position="459"/>
        <end position="469"/>
    </location>
</feature>
<evidence type="ECO:0008006" key="5">
    <source>
        <dbReference type="Google" id="ProtNLM"/>
    </source>
</evidence>
<evidence type="ECO:0000313" key="4">
    <source>
        <dbReference type="Proteomes" id="UP000320333"/>
    </source>
</evidence>
<dbReference type="InterPro" id="IPR001680">
    <property type="entry name" value="WD40_rpt"/>
</dbReference>
<evidence type="ECO:0000256" key="2">
    <source>
        <dbReference type="SAM" id="MobiDB-lite"/>
    </source>
</evidence>
<accession>A0A507EIM3</accession>
<feature type="compositionally biased region" description="Polar residues" evidence="2">
    <location>
        <begin position="436"/>
        <end position="451"/>
    </location>
</feature>
<protein>
    <recommendedName>
        <fullName evidence="5">Coronin-7</fullName>
    </recommendedName>
</protein>
<dbReference type="Proteomes" id="UP000320333">
    <property type="component" value="Unassembled WGS sequence"/>
</dbReference>
<reference evidence="3 4" key="1">
    <citation type="journal article" date="2019" name="Sci. Rep.">
        <title>Comparative genomics of chytrid fungi reveal insights into the obligate biotrophic and pathogenic lifestyle of Synchytrium endobioticum.</title>
        <authorList>
            <person name="van de Vossenberg B.T.L.H."/>
            <person name="Warris S."/>
            <person name="Nguyen H.D.T."/>
            <person name="van Gent-Pelzer M.P.E."/>
            <person name="Joly D.L."/>
            <person name="van de Geest H.C."/>
            <person name="Bonants P.J.M."/>
            <person name="Smith D.S."/>
            <person name="Levesque C.A."/>
            <person name="van der Lee T.A.J."/>
        </authorList>
    </citation>
    <scope>NUCLEOTIDE SEQUENCE [LARGE SCALE GENOMIC DNA]</scope>
    <source>
        <strain evidence="3 4">CBS 675.73</strain>
    </source>
</reference>
<dbReference type="PANTHER" id="PTHR10856">
    <property type="entry name" value="CORONIN"/>
    <property type="match status" value="1"/>
</dbReference>
<comment type="caution">
    <text evidence="3">The sequence shown here is derived from an EMBL/GenBank/DDBJ whole genome shotgun (WGS) entry which is preliminary data.</text>
</comment>
<dbReference type="SMART" id="SM01167">
    <property type="entry name" value="DUF1900"/>
    <property type="match status" value="2"/>
</dbReference>
<name>A0A507EIM3_9FUNG</name>
<keyword evidence="4" id="KW-1185">Reference proteome</keyword>
<dbReference type="EMBL" id="QEAP01000596">
    <property type="protein sequence ID" value="TPX63632.1"/>
    <property type="molecule type" value="Genomic_DNA"/>
</dbReference>